<gene>
    <name evidence="2" type="ORF">GR316_09295</name>
</gene>
<evidence type="ECO:0000313" key="2">
    <source>
        <dbReference type="EMBL" id="QUS36439.1"/>
    </source>
</evidence>
<dbReference type="PIRSF" id="PIRSF016789">
    <property type="entry name" value="DUF454"/>
    <property type="match status" value="1"/>
</dbReference>
<name>A0A8J8MU15_9RHOB</name>
<dbReference type="PANTHER" id="PTHR35813:SF1">
    <property type="entry name" value="INNER MEMBRANE PROTEIN YBAN"/>
    <property type="match status" value="1"/>
</dbReference>
<dbReference type="AlphaFoldDB" id="A0A8J8MU15"/>
<dbReference type="EMBL" id="CP047289">
    <property type="protein sequence ID" value="QUS36439.1"/>
    <property type="molecule type" value="Genomic_DNA"/>
</dbReference>
<dbReference type="InterPro" id="IPR007401">
    <property type="entry name" value="DUF454"/>
</dbReference>
<dbReference type="PANTHER" id="PTHR35813">
    <property type="entry name" value="INNER MEMBRANE PROTEIN YBAN"/>
    <property type="match status" value="1"/>
</dbReference>
<dbReference type="GO" id="GO:0005886">
    <property type="term" value="C:plasma membrane"/>
    <property type="evidence" value="ECO:0007669"/>
    <property type="project" value="TreeGrafter"/>
</dbReference>
<keyword evidence="1" id="KW-0812">Transmembrane</keyword>
<dbReference type="Pfam" id="PF04304">
    <property type="entry name" value="DUF454"/>
    <property type="match status" value="1"/>
</dbReference>
<dbReference type="Proteomes" id="UP000679284">
    <property type="component" value="Chromosome"/>
</dbReference>
<sequence length="116" mass="12763">MRPLWALGGAVALVLGLLGIPLPLLPTVPFLLLAAFCFARGAPRWHDWLLQHPRLGPPIHDWRERRAIGRGTKWKITVMTAALPILSVMLAVPTGLLVLQAVIAVAICLIIWTRPE</sequence>
<keyword evidence="1" id="KW-1133">Transmembrane helix</keyword>
<evidence type="ECO:0000256" key="1">
    <source>
        <dbReference type="SAM" id="Phobius"/>
    </source>
</evidence>
<proteinExistence type="predicted"/>
<dbReference type="RefSeq" id="WP_211783660.1">
    <property type="nucleotide sequence ID" value="NZ_CP047289.1"/>
</dbReference>
<organism evidence="2 3">
    <name type="scientific">Falsirhodobacter algicola</name>
    <dbReference type="NCBI Taxonomy" id="2692330"/>
    <lineage>
        <taxon>Bacteria</taxon>
        <taxon>Pseudomonadati</taxon>
        <taxon>Pseudomonadota</taxon>
        <taxon>Alphaproteobacteria</taxon>
        <taxon>Rhodobacterales</taxon>
        <taxon>Paracoccaceae</taxon>
        <taxon>Falsirhodobacter</taxon>
    </lineage>
</organism>
<reference evidence="2" key="1">
    <citation type="submission" date="2020-01" db="EMBL/GenBank/DDBJ databases">
        <authorList>
            <person name="Yang Y."/>
            <person name="Kwon Y.M."/>
        </authorList>
    </citation>
    <scope>NUCLEOTIDE SEQUENCE</scope>
    <source>
        <strain evidence="2">PG104</strain>
    </source>
</reference>
<dbReference type="KEGG" id="fap:GR316_09295"/>
<feature type="transmembrane region" description="Helical" evidence="1">
    <location>
        <begin position="85"/>
        <end position="112"/>
    </location>
</feature>
<accession>A0A8J8MU15</accession>
<evidence type="ECO:0000313" key="3">
    <source>
        <dbReference type="Proteomes" id="UP000679284"/>
    </source>
</evidence>
<keyword evidence="1" id="KW-0472">Membrane</keyword>
<keyword evidence="3" id="KW-1185">Reference proteome</keyword>
<protein>
    <submittedName>
        <fullName evidence="2">DUF454 family protein</fullName>
    </submittedName>
</protein>